<dbReference type="AlphaFoldDB" id="A0AAV4WQB8"/>
<keyword evidence="2" id="KW-1185">Reference proteome</keyword>
<gene>
    <name evidence="1" type="ORF">CEXT_376891</name>
</gene>
<evidence type="ECO:0000313" key="2">
    <source>
        <dbReference type="Proteomes" id="UP001054945"/>
    </source>
</evidence>
<reference evidence="1 2" key="1">
    <citation type="submission" date="2021-06" db="EMBL/GenBank/DDBJ databases">
        <title>Caerostris extrusa draft genome.</title>
        <authorList>
            <person name="Kono N."/>
            <person name="Arakawa K."/>
        </authorList>
    </citation>
    <scope>NUCLEOTIDE SEQUENCE [LARGE SCALE GENOMIC DNA]</scope>
</reference>
<sequence>MGGAICSKRSHCQRVCHNSPRYGLLRPVIMDNGQFSSTMSYQAANPTNPIPVATYHVSVPVYLINRTTTNSATEKKEIRSPRKTNL</sequence>
<protein>
    <submittedName>
        <fullName evidence="1">Uncharacterized protein</fullName>
    </submittedName>
</protein>
<dbReference type="EMBL" id="BPLR01016525">
    <property type="protein sequence ID" value="GIY84523.1"/>
    <property type="molecule type" value="Genomic_DNA"/>
</dbReference>
<evidence type="ECO:0000313" key="1">
    <source>
        <dbReference type="EMBL" id="GIY84523.1"/>
    </source>
</evidence>
<name>A0AAV4WQB8_CAEEX</name>
<dbReference type="Proteomes" id="UP001054945">
    <property type="component" value="Unassembled WGS sequence"/>
</dbReference>
<comment type="caution">
    <text evidence="1">The sequence shown here is derived from an EMBL/GenBank/DDBJ whole genome shotgun (WGS) entry which is preliminary data.</text>
</comment>
<proteinExistence type="predicted"/>
<organism evidence="1 2">
    <name type="scientific">Caerostris extrusa</name>
    <name type="common">Bark spider</name>
    <name type="synonym">Caerostris bankana</name>
    <dbReference type="NCBI Taxonomy" id="172846"/>
    <lineage>
        <taxon>Eukaryota</taxon>
        <taxon>Metazoa</taxon>
        <taxon>Ecdysozoa</taxon>
        <taxon>Arthropoda</taxon>
        <taxon>Chelicerata</taxon>
        <taxon>Arachnida</taxon>
        <taxon>Araneae</taxon>
        <taxon>Araneomorphae</taxon>
        <taxon>Entelegynae</taxon>
        <taxon>Araneoidea</taxon>
        <taxon>Araneidae</taxon>
        <taxon>Caerostris</taxon>
    </lineage>
</organism>
<accession>A0AAV4WQB8</accession>